<dbReference type="RefSeq" id="WP_379898931.1">
    <property type="nucleotide sequence ID" value="NZ_JBHRTR010000016.1"/>
</dbReference>
<feature type="coiled-coil region" evidence="2">
    <location>
        <begin position="520"/>
        <end position="554"/>
    </location>
</feature>
<dbReference type="InterPro" id="IPR001646">
    <property type="entry name" value="5peptide_repeat"/>
</dbReference>
<accession>A0ABV7KWW3</accession>
<evidence type="ECO:0000256" key="1">
    <source>
        <dbReference type="ARBA" id="ARBA00022737"/>
    </source>
</evidence>
<name>A0ABV7KWW3_9PROT</name>
<comment type="caution">
    <text evidence="4">The sequence shown here is derived from an EMBL/GenBank/DDBJ whole genome shotgun (WGS) entry which is preliminary data.</text>
</comment>
<dbReference type="PANTHER" id="PTHR47485">
    <property type="entry name" value="THYLAKOID LUMENAL 17.4 KDA PROTEIN, CHLOROPLASTIC"/>
    <property type="match status" value="1"/>
</dbReference>
<dbReference type="SUPFAM" id="SSF141571">
    <property type="entry name" value="Pentapeptide repeat-like"/>
    <property type="match status" value="2"/>
</dbReference>
<dbReference type="Pfam" id="PF00805">
    <property type="entry name" value="Pentapeptide"/>
    <property type="match status" value="2"/>
</dbReference>
<evidence type="ECO:0000313" key="4">
    <source>
        <dbReference type="EMBL" id="MFC3226797.1"/>
    </source>
</evidence>
<gene>
    <name evidence="4" type="ORF">ACFOGJ_06130</name>
</gene>
<keyword evidence="2" id="KW-0175">Coiled coil</keyword>
<dbReference type="EMBL" id="JBHRTR010000016">
    <property type="protein sequence ID" value="MFC3226797.1"/>
    <property type="molecule type" value="Genomic_DNA"/>
</dbReference>
<feature type="domain" description="DUF2169" evidence="3">
    <location>
        <begin position="21"/>
        <end position="301"/>
    </location>
</feature>
<evidence type="ECO:0000256" key="2">
    <source>
        <dbReference type="SAM" id="Coils"/>
    </source>
</evidence>
<protein>
    <submittedName>
        <fullName evidence="4">DUF2169 domain-containing protein</fullName>
    </submittedName>
</protein>
<proteinExistence type="predicted"/>
<keyword evidence="5" id="KW-1185">Reference proteome</keyword>
<dbReference type="Proteomes" id="UP001595528">
    <property type="component" value="Unassembled WGS sequence"/>
</dbReference>
<dbReference type="PANTHER" id="PTHR47485:SF1">
    <property type="entry name" value="THYLAKOID LUMENAL 17.4 KDA PROTEIN, CHLOROPLASTIC"/>
    <property type="match status" value="1"/>
</dbReference>
<dbReference type="InterPro" id="IPR018683">
    <property type="entry name" value="DUF2169"/>
</dbReference>
<keyword evidence="1" id="KW-0677">Repeat</keyword>
<evidence type="ECO:0000259" key="3">
    <source>
        <dbReference type="Pfam" id="PF09937"/>
    </source>
</evidence>
<evidence type="ECO:0000313" key="5">
    <source>
        <dbReference type="Proteomes" id="UP001595528"/>
    </source>
</evidence>
<dbReference type="Pfam" id="PF09937">
    <property type="entry name" value="DUF2169"/>
    <property type="match status" value="1"/>
</dbReference>
<organism evidence="4 5">
    <name type="scientific">Marinibaculum pumilum</name>
    <dbReference type="NCBI Taxonomy" id="1766165"/>
    <lineage>
        <taxon>Bacteria</taxon>
        <taxon>Pseudomonadati</taxon>
        <taxon>Pseudomonadota</taxon>
        <taxon>Alphaproteobacteria</taxon>
        <taxon>Rhodospirillales</taxon>
        <taxon>Rhodospirillaceae</taxon>
        <taxon>Marinibaculum</taxon>
    </lineage>
</organism>
<reference evidence="5" key="1">
    <citation type="journal article" date="2019" name="Int. J. Syst. Evol. Microbiol.">
        <title>The Global Catalogue of Microorganisms (GCM) 10K type strain sequencing project: providing services to taxonomists for standard genome sequencing and annotation.</title>
        <authorList>
            <consortium name="The Broad Institute Genomics Platform"/>
            <consortium name="The Broad Institute Genome Sequencing Center for Infectious Disease"/>
            <person name="Wu L."/>
            <person name="Ma J."/>
        </authorList>
    </citation>
    <scope>NUCLEOTIDE SEQUENCE [LARGE SCALE GENOMIC DNA]</scope>
    <source>
        <strain evidence="5">KCTC 42964</strain>
    </source>
</reference>
<dbReference type="Gene3D" id="2.160.20.80">
    <property type="entry name" value="E3 ubiquitin-protein ligase SopA"/>
    <property type="match status" value="3"/>
</dbReference>
<sequence>MLIRKPTKQAISYRFFAHRKRPYICVCSLFFFPFDSPRDLETEQEMWPFAAGKLGQLPLEESLPKGAAEVLAIGDCHAPEGTTLREAEVGIRLGAVEKRLKVTGRRIWRHKWDNLYQASAPEPFTSVPLSWQSAFGGNGFAANPLGRGFVAEALSAENVRLPQVEYPGQPVTDPDSRPKPASFAPIAADWPQRTARYGDYGAAYLQGGHFPGLAADTDFKAFNRASADQWQKDWFAGDERYAVLGMHPGRPRIEGRLPEIRARCFLDIADGKGGLRLAEVPQNLDTVWLFPGDLRGILVYRGAKELATPLGDEIAHMLFAYERMGTAPRPLEHYAAELRRRVDPKASAAILTYDTGLKPEDEGDPPPDPRLVVRMKDFAKDPAPALAALLAAQDGILAEMPEAVQAGIRAAQDEMAAKVALPPEVAALQDMVLDFNRPESLDGTALTQKIEAASEALKQQAQGLVAEHVPAHDAMRSQLRDRAALHGFDYDAFEKKQLEDAQRPLAEIWADGKEKYFAANKRFEEHDEELRKLFAELREEADKVDAQMASMDADIRAADRAVGHMLPLPAAPSMEKAAFARAALDEALTRGEKPPASLVGVDLAGMDFSGRDLEEMDFRGANLRGADFRKAKLARASFAQADIAGADFTGADLTEANLAKTSATGTRFTGADLTKANCGAMNGARAAFDTARLNGTGFGQALLPGASFTGAVLQDLVFEEGDLSSAGFVEAALTKVIFSGTPLPGADFSRATLATVLVQNGSTEGARFDGAVLDQFGVQGEPATLRKASFVGARIATCSLRLADLTGADFTGAVADGVDFSETRIRATRFEEAVARGAIFTKAEIVQSSFARGNFSNAIWLEARIDRTDFAGAVLYGGNFLNAAMTDNGFKGTNTARSTLTGMGRS</sequence>